<dbReference type="InterPro" id="IPR001789">
    <property type="entry name" value="Sig_transdc_resp-reg_receiver"/>
</dbReference>
<gene>
    <name evidence="3" type="ORF">HQ865_01860</name>
</gene>
<dbReference type="InterPro" id="IPR052893">
    <property type="entry name" value="TCS_response_regulator"/>
</dbReference>
<dbReference type="PANTHER" id="PTHR44520:SF2">
    <property type="entry name" value="RESPONSE REGULATOR RCP1"/>
    <property type="match status" value="1"/>
</dbReference>
<dbReference type="PANTHER" id="PTHR44520">
    <property type="entry name" value="RESPONSE REGULATOR RCP1-RELATED"/>
    <property type="match status" value="1"/>
</dbReference>
<dbReference type="KEGG" id="mmab:HQ865_01860"/>
<dbReference type="GO" id="GO:0000160">
    <property type="term" value="P:phosphorelay signal transduction system"/>
    <property type="evidence" value="ECO:0007669"/>
    <property type="project" value="InterPro"/>
</dbReference>
<dbReference type="SUPFAM" id="SSF52172">
    <property type="entry name" value="CheY-like"/>
    <property type="match status" value="1"/>
</dbReference>
<reference evidence="3 4" key="1">
    <citation type="submission" date="2020-05" db="EMBL/GenBank/DDBJ databases">
        <title>Mucilaginibacter mali sp. nov.</title>
        <authorList>
            <person name="Kim H.S."/>
            <person name="Lee K.C."/>
            <person name="Suh M.K."/>
            <person name="Kim J.-S."/>
            <person name="Han K.-I."/>
            <person name="Eom M.K."/>
            <person name="Shin Y.K."/>
            <person name="Lee J.-S."/>
        </authorList>
    </citation>
    <scope>NUCLEOTIDE SEQUENCE [LARGE SCALE GENOMIC DNA]</scope>
    <source>
        <strain evidence="3 4">G2-14</strain>
    </source>
</reference>
<dbReference type="InterPro" id="IPR011006">
    <property type="entry name" value="CheY-like_superfamily"/>
</dbReference>
<dbReference type="RefSeq" id="WP_173413255.1">
    <property type="nucleotide sequence ID" value="NZ_CP054139.1"/>
</dbReference>
<sequence>MKDLNIMMIDDNPIDHLIVQRICEKESLFGRIKHYYHPAEPLELLKTIGNNIAQLPDIILLDLHIPIISGWEMLDHFADIQRIAGKRIDVHVLSDSLDHADRIRSQSYSFVRNFFVKPLTSLALREMHQYYAQFAVLPV</sequence>
<dbReference type="Gene3D" id="3.40.50.2300">
    <property type="match status" value="1"/>
</dbReference>
<dbReference type="EMBL" id="CP054139">
    <property type="protein sequence ID" value="QKJ28553.1"/>
    <property type="molecule type" value="Genomic_DNA"/>
</dbReference>
<dbReference type="PROSITE" id="PS50110">
    <property type="entry name" value="RESPONSE_REGULATORY"/>
    <property type="match status" value="1"/>
</dbReference>
<dbReference type="AlphaFoldDB" id="A0A7D4TK60"/>
<protein>
    <recommendedName>
        <fullName evidence="2">Response regulatory domain-containing protein</fullName>
    </recommendedName>
</protein>
<dbReference type="Proteomes" id="UP000505355">
    <property type="component" value="Chromosome"/>
</dbReference>
<evidence type="ECO:0000259" key="2">
    <source>
        <dbReference type="PROSITE" id="PS50110"/>
    </source>
</evidence>
<organism evidence="3 4">
    <name type="scientific">Mucilaginibacter mali</name>
    <dbReference type="NCBI Taxonomy" id="2740462"/>
    <lineage>
        <taxon>Bacteria</taxon>
        <taxon>Pseudomonadati</taxon>
        <taxon>Bacteroidota</taxon>
        <taxon>Sphingobacteriia</taxon>
        <taxon>Sphingobacteriales</taxon>
        <taxon>Sphingobacteriaceae</taxon>
        <taxon>Mucilaginibacter</taxon>
    </lineage>
</organism>
<evidence type="ECO:0000313" key="3">
    <source>
        <dbReference type="EMBL" id="QKJ28553.1"/>
    </source>
</evidence>
<evidence type="ECO:0000313" key="4">
    <source>
        <dbReference type="Proteomes" id="UP000505355"/>
    </source>
</evidence>
<evidence type="ECO:0000256" key="1">
    <source>
        <dbReference type="PROSITE-ProRule" id="PRU00169"/>
    </source>
</evidence>
<name>A0A7D4TK60_9SPHI</name>
<feature type="modified residue" description="4-aspartylphosphate" evidence="1">
    <location>
        <position position="62"/>
    </location>
</feature>
<keyword evidence="1" id="KW-0597">Phosphoprotein</keyword>
<keyword evidence="4" id="KW-1185">Reference proteome</keyword>
<proteinExistence type="predicted"/>
<accession>A0A7D4TK60</accession>
<feature type="domain" description="Response regulatory" evidence="2">
    <location>
        <begin position="5"/>
        <end position="132"/>
    </location>
</feature>